<dbReference type="FunFam" id="3.30.450.20:FF:000099">
    <property type="entry name" value="Sensory box sensor histidine kinase"/>
    <property type="match status" value="1"/>
</dbReference>
<name>A0A517N540_9BACT</name>
<dbReference type="Proteomes" id="UP000318538">
    <property type="component" value="Chromosome"/>
</dbReference>
<dbReference type="PROSITE" id="PS50112">
    <property type="entry name" value="PAS"/>
    <property type="match status" value="3"/>
</dbReference>
<dbReference type="InterPro" id="IPR036890">
    <property type="entry name" value="HATPase_C_sf"/>
</dbReference>
<evidence type="ECO:0000256" key="2">
    <source>
        <dbReference type="ARBA" id="ARBA00012438"/>
    </source>
</evidence>
<feature type="domain" description="PAS" evidence="11">
    <location>
        <begin position="127"/>
        <end position="197"/>
    </location>
</feature>
<dbReference type="GO" id="GO:0006355">
    <property type="term" value="P:regulation of DNA-templated transcription"/>
    <property type="evidence" value="ECO:0007669"/>
    <property type="project" value="InterPro"/>
</dbReference>
<evidence type="ECO:0000259" key="11">
    <source>
        <dbReference type="PROSITE" id="PS50112"/>
    </source>
</evidence>
<evidence type="ECO:0000256" key="1">
    <source>
        <dbReference type="ARBA" id="ARBA00000085"/>
    </source>
</evidence>
<accession>A0A517N540</accession>
<feature type="domain" description="Histidine kinase" evidence="10">
    <location>
        <begin position="808"/>
        <end position="1024"/>
    </location>
</feature>
<evidence type="ECO:0000259" key="12">
    <source>
        <dbReference type="PROSITE" id="PS50113"/>
    </source>
</evidence>
<keyword evidence="4 13" id="KW-0808">Transferase</keyword>
<evidence type="ECO:0000256" key="7">
    <source>
        <dbReference type="ARBA" id="ARBA00022840"/>
    </source>
</evidence>
<evidence type="ECO:0000256" key="5">
    <source>
        <dbReference type="ARBA" id="ARBA00022741"/>
    </source>
</evidence>
<dbReference type="Pfam" id="PF02518">
    <property type="entry name" value="HATPase_c"/>
    <property type="match status" value="1"/>
</dbReference>
<dbReference type="NCBIfam" id="TIGR00229">
    <property type="entry name" value="sensory_box"/>
    <property type="match status" value="5"/>
</dbReference>
<dbReference type="CDD" id="cd00130">
    <property type="entry name" value="PAS"/>
    <property type="match status" value="5"/>
</dbReference>
<sequence length="1025" mass="114340">MDLPASSCSDDLRQFADSLPLMVWGRRPDGFADFFNQQWCNQTGQTHQQAQGDGWMDVIHCDDRGRAVAAWQDAGQSLTKYEIDLRYRMADGNYRWHQLQSTPTMDIDGGIKSWFGISTDIDQRHVDDVITRAIVESAVDAIVTIDDRGIVQSCNPATEQLFDYQTSEIVGQNVAMLMPESYASNHDGYIANYLRTGEKKIIGLGRDVEGRRKDGTTFPMTLAVSEVRVDGHSLFAGVVRDISKRKGIENDLRGQTRVLESLAQGNPLGTVLHTLIEVAEQSRPEMIGSILLVDEKSECLRHAASRRLPDFFRDACDGMEMGPEAGSCGTAAFTGKRVIVDDIDVHRFWVNDRDIARQAGLRSCWSEPIVHSDGRILGTFAMYYREPRSPSESDLEFVSNAAKLAALAIERAAADRSLRDAAAIVESTNDAIILKNLDGIIEKWNQGAEQVYGYTAAQAIGKPIQMLVPEDRLYELSANTEKIQRGERIDHFETIRLAKDGRRIHVSSTISPVRDVDGNLRHFVDVQNDITRRVQAQSEISRERAFLDTIVNGVPDALGFSDLDRKFTHCNQKMQQVFGYESEELIGQSAAVLYADPADYEHQGAQRFNPTAKENVEVVEVDWRRKNGDVFTGELVGTIIRDDSGKPLGYLSLVRDITDRKHAEAAIRESQRKLSTLMSNLPGAAFRCSVDDNFTFEFLSDGCSEVFGYSASELTSARMLIPPDEFERVSATVTQSLAERQSFDFVHRIRHRLGDLRWVSAKGQAIFSQQGDWVAIEGFVSDITDLHDAREKLVQSERLAAVGQMLSAIAHESRNALQRIQVGVDMLGFTMDEDDDAHKDLSRITKAKSDLQRLLEELHGYASPLRLDCSICSLASIWQQAWNQIDDVHRDRDAELVEKTGDVSSMGQFDAFRLAQVFRNLFENSLAACREPVRITVHCRETVLDQNDQTRVPALRVTVRDNGPGLNEEQKQKVFEAFYSTKPKGSGLGMAIALRIVQAHRGTISAGSGVGGGAEFVLVLPRKLP</sequence>
<dbReference type="PROSITE" id="PS50113">
    <property type="entry name" value="PAC"/>
    <property type="match status" value="4"/>
</dbReference>
<dbReference type="InterPro" id="IPR005467">
    <property type="entry name" value="His_kinase_dom"/>
</dbReference>
<proteinExistence type="predicted"/>
<evidence type="ECO:0000256" key="3">
    <source>
        <dbReference type="ARBA" id="ARBA00022553"/>
    </source>
</evidence>
<dbReference type="PANTHER" id="PTHR43304:SF1">
    <property type="entry name" value="PAC DOMAIN-CONTAINING PROTEIN"/>
    <property type="match status" value="1"/>
</dbReference>
<dbReference type="InterPro" id="IPR013655">
    <property type="entry name" value="PAS_fold_3"/>
</dbReference>
<dbReference type="SUPFAM" id="SSF47384">
    <property type="entry name" value="Homodimeric domain of signal transducing histidine kinase"/>
    <property type="match status" value="1"/>
</dbReference>
<dbReference type="InterPro" id="IPR029016">
    <property type="entry name" value="GAF-like_dom_sf"/>
</dbReference>
<dbReference type="GO" id="GO:0000155">
    <property type="term" value="F:phosphorelay sensor kinase activity"/>
    <property type="evidence" value="ECO:0007669"/>
    <property type="project" value="InterPro"/>
</dbReference>
<dbReference type="Gene3D" id="3.30.565.10">
    <property type="entry name" value="Histidine kinase-like ATPase, C-terminal domain"/>
    <property type="match status" value="1"/>
</dbReference>
<dbReference type="EMBL" id="CP036525">
    <property type="protein sequence ID" value="QDT02138.1"/>
    <property type="molecule type" value="Genomic_DNA"/>
</dbReference>
<dbReference type="PROSITE" id="PS50109">
    <property type="entry name" value="HIS_KIN"/>
    <property type="match status" value="1"/>
</dbReference>
<dbReference type="InterPro" id="IPR013767">
    <property type="entry name" value="PAS_fold"/>
</dbReference>
<dbReference type="InterPro" id="IPR001610">
    <property type="entry name" value="PAC"/>
</dbReference>
<keyword evidence="5" id="KW-0547">Nucleotide-binding</keyword>
<evidence type="ECO:0000256" key="8">
    <source>
        <dbReference type="ARBA" id="ARBA00059827"/>
    </source>
</evidence>
<keyword evidence="14" id="KW-1185">Reference proteome</keyword>
<dbReference type="InterPro" id="IPR000014">
    <property type="entry name" value="PAS"/>
</dbReference>
<evidence type="ECO:0000256" key="6">
    <source>
        <dbReference type="ARBA" id="ARBA00022777"/>
    </source>
</evidence>
<organism evidence="13 14">
    <name type="scientific">Rubripirellula lacrimiformis</name>
    <dbReference type="NCBI Taxonomy" id="1930273"/>
    <lineage>
        <taxon>Bacteria</taxon>
        <taxon>Pseudomonadati</taxon>
        <taxon>Planctomycetota</taxon>
        <taxon>Planctomycetia</taxon>
        <taxon>Pirellulales</taxon>
        <taxon>Pirellulaceae</taxon>
        <taxon>Rubripirellula</taxon>
    </lineage>
</organism>
<dbReference type="FunFam" id="3.30.450.20:FF:000060">
    <property type="entry name" value="Sensor protein FixL"/>
    <property type="match status" value="1"/>
</dbReference>
<feature type="domain" description="PAC" evidence="12">
    <location>
        <begin position="743"/>
        <end position="795"/>
    </location>
</feature>
<keyword evidence="7" id="KW-0067">ATP-binding</keyword>
<dbReference type="PANTHER" id="PTHR43304">
    <property type="entry name" value="PHYTOCHROME-LIKE PROTEIN CPH1"/>
    <property type="match status" value="1"/>
</dbReference>
<feature type="domain" description="PAS" evidence="11">
    <location>
        <begin position="543"/>
        <end position="601"/>
    </location>
</feature>
<evidence type="ECO:0000313" key="13">
    <source>
        <dbReference type="EMBL" id="QDT02138.1"/>
    </source>
</evidence>
<dbReference type="InterPro" id="IPR035965">
    <property type="entry name" value="PAS-like_dom_sf"/>
</dbReference>
<dbReference type="SMART" id="SM00387">
    <property type="entry name" value="HATPase_c"/>
    <property type="match status" value="1"/>
</dbReference>
<reference evidence="13 14" key="1">
    <citation type="submission" date="2019-02" db="EMBL/GenBank/DDBJ databases">
        <title>Deep-cultivation of Planctomycetes and their phenomic and genomic characterization uncovers novel biology.</title>
        <authorList>
            <person name="Wiegand S."/>
            <person name="Jogler M."/>
            <person name="Boedeker C."/>
            <person name="Pinto D."/>
            <person name="Vollmers J."/>
            <person name="Rivas-Marin E."/>
            <person name="Kohn T."/>
            <person name="Peeters S.H."/>
            <person name="Heuer A."/>
            <person name="Rast P."/>
            <person name="Oberbeckmann S."/>
            <person name="Bunk B."/>
            <person name="Jeske O."/>
            <person name="Meyerdierks A."/>
            <person name="Storesund J.E."/>
            <person name="Kallscheuer N."/>
            <person name="Luecker S."/>
            <person name="Lage O.M."/>
            <person name="Pohl T."/>
            <person name="Merkel B.J."/>
            <person name="Hornburger P."/>
            <person name="Mueller R.-W."/>
            <person name="Bruemmer F."/>
            <person name="Labrenz M."/>
            <person name="Spormann A.M."/>
            <person name="Op den Camp H."/>
            <person name="Overmann J."/>
            <person name="Amann R."/>
            <person name="Jetten M.S.M."/>
            <person name="Mascher T."/>
            <person name="Medema M.H."/>
            <person name="Devos D.P."/>
            <person name="Kaster A.-K."/>
            <person name="Ovreas L."/>
            <person name="Rohde M."/>
            <person name="Galperin M.Y."/>
            <person name="Jogler C."/>
        </authorList>
    </citation>
    <scope>NUCLEOTIDE SEQUENCE [LARGE SCALE GENOMIC DNA]</scope>
    <source>
        <strain evidence="13 14">K22_7</strain>
    </source>
</reference>
<dbReference type="SMART" id="SM00091">
    <property type="entry name" value="PAS"/>
    <property type="match status" value="5"/>
</dbReference>
<comment type="catalytic activity">
    <reaction evidence="1">
        <text>ATP + protein L-histidine = ADP + protein N-phospho-L-histidine.</text>
        <dbReference type="EC" id="2.7.13.3"/>
    </reaction>
</comment>
<dbReference type="SMART" id="SM00086">
    <property type="entry name" value="PAC"/>
    <property type="match status" value="5"/>
</dbReference>
<dbReference type="InterPro" id="IPR036097">
    <property type="entry name" value="HisK_dim/P_sf"/>
</dbReference>
<feature type="domain" description="PAC" evidence="12">
    <location>
        <begin position="617"/>
        <end position="669"/>
    </location>
</feature>
<dbReference type="SUPFAM" id="SSF55781">
    <property type="entry name" value="GAF domain-like"/>
    <property type="match status" value="1"/>
</dbReference>
<dbReference type="GO" id="GO:0005524">
    <property type="term" value="F:ATP binding"/>
    <property type="evidence" value="ECO:0007669"/>
    <property type="project" value="UniProtKB-KW"/>
</dbReference>
<dbReference type="Gene3D" id="3.30.450.20">
    <property type="entry name" value="PAS domain"/>
    <property type="match status" value="5"/>
</dbReference>
<feature type="domain" description="PAC" evidence="12">
    <location>
        <begin position="81"/>
        <end position="133"/>
    </location>
</feature>
<dbReference type="Gene3D" id="3.30.450.40">
    <property type="match status" value="1"/>
</dbReference>
<keyword evidence="3" id="KW-0597">Phosphoprotein</keyword>
<dbReference type="EC" id="2.7.13.3" evidence="2"/>
<gene>
    <name evidence="13" type="primary">fixL_4</name>
    <name evidence="13" type="ORF">K227x_05090</name>
</gene>
<dbReference type="Gene3D" id="1.10.287.130">
    <property type="match status" value="1"/>
</dbReference>
<dbReference type="Pfam" id="PF13426">
    <property type="entry name" value="PAS_9"/>
    <property type="match status" value="1"/>
</dbReference>
<comment type="function">
    <text evidence="8">Putative oxygen sensor; modulates the activity of FixJ, a transcriptional activator of nitrogen fixation fixK gene. FixL probably acts as a kinase that phosphorylates FixJ.</text>
</comment>
<protein>
    <recommendedName>
        <fullName evidence="9">Sensor protein FixL</fullName>
        <ecNumber evidence="2">2.7.13.3</ecNumber>
    </recommendedName>
</protein>
<dbReference type="SUPFAM" id="SSF55874">
    <property type="entry name" value="ATPase domain of HSP90 chaperone/DNA topoisomerase II/histidine kinase"/>
    <property type="match status" value="1"/>
</dbReference>
<feature type="domain" description="PAS" evidence="11">
    <location>
        <begin position="417"/>
        <end position="472"/>
    </location>
</feature>
<dbReference type="InterPro" id="IPR003594">
    <property type="entry name" value="HATPase_dom"/>
</dbReference>
<evidence type="ECO:0000259" key="10">
    <source>
        <dbReference type="PROSITE" id="PS50109"/>
    </source>
</evidence>
<dbReference type="Pfam" id="PF13185">
    <property type="entry name" value="GAF_2"/>
    <property type="match status" value="1"/>
</dbReference>
<dbReference type="Pfam" id="PF08447">
    <property type="entry name" value="PAS_3"/>
    <property type="match status" value="2"/>
</dbReference>
<dbReference type="InterPro" id="IPR052162">
    <property type="entry name" value="Sensor_kinase/Photoreceptor"/>
</dbReference>
<dbReference type="InterPro" id="IPR000700">
    <property type="entry name" value="PAS-assoc_C"/>
</dbReference>
<evidence type="ECO:0000256" key="9">
    <source>
        <dbReference type="ARBA" id="ARBA00070616"/>
    </source>
</evidence>
<evidence type="ECO:0000256" key="4">
    <source>
        <dbReference type="ARBA" id="ARBA00022679"/>
    </source>
</evidence>
<dbReference type="InterPro" id="IPR004358">
    <property type="entry name" value="Sig_transdc_His_kin-like_C"/>
</dbReference>
<evidence type="ECO:0000313" key="14">
    <source>
        <dbReference type="Proteomes" id="UP000318538"/>
    </source>
</evidence>
<dbReference type="InterPro" id="IPR003018">
    <property type="entry name" value="GAF"/>
</dbReference>
<dbReference type="KEGG" id="rlc:K227x_05090"/>
<dbReference type="AlphaFoldDB" id="A0A517N540"/>
<dbReference type="SUPFAM" id="SSF55785">
    <property type="entry name" value="PYP-like sensor domain (PAS domain)"/>
    <property type="match status" value="5"/>
</dbReference>
<dbReference type="SMART" id="SM00065">
    <property type="entry name" value="GAF"/>
    <property type="match status" value="1"/>
</dbReference>
<dbReference type="PRINTS" id="PR00344">
    <property type="entry name" value="BCTRLSENSOR"/>
</dbReference>
<keyword evidence="6" id="KW-0418">Kinase</keyword>
<feature type="domain" description="PAC" evidence="12">
    <location>
        <begin position="488"/>
        <end position="542"/>
    </location>
</feature>
<dbReference type="OrthoDB" id="236031at2"/>
<dbReference type="Pfam" id="PF00989">
    <property type="entry name" value="PAS"/>
    <property type="match status" value="2"/>
</dbReference>